<dbReference type="InterPro" id="IPR033900">
    <property type="entry name" value="Gram_neg_porin_domain"/>
</dbReference>
<dbReference type="PANTHER" id="PTHR34501">
    <property type="entry name" value="PROTEIN YDDL-RELATED"/>
    <property type="match status" value="1"/>
</dbReference>
<dbReference type="Gene3D" id="2.40.160.10">
    <property type="entry name" value="Porin"/>
    <property type="match status" value="1"/>
</dbReference>
<dbReference type="PANTHER" id="PTHR34501:SF9">
    <property type="entry name" value="MAJOR OUTER MEMBRANE PROTEIN P.IA"/>
    <property type="match status" value="1"/>
</dbReference>
<evidence type="ECO:0000313" key="12">
    <source>
        <dbReference type="EMBL" id="ABC34948.1"/>
    </source>
</evidence>
<accession>Q2T549</accession>
<evidence type="ECO:0000256" key="4">
    <source>
        <dbReference type="ARBA" id="ARBA00022452"/>
    </source>
</evidence>
<dbReference type="EMBL" id="CP000085">
    <property type="protein sequence ID" value="ABC34948.1"/>
    <property type="molecule type" value="Genomic_DNA"/>
</dbReference>
<name>Q2T549_BURTA</name>
<sequence length="496" mass="53954">MFQIRNISLWMVIIGAPFEDQNKKPRLLGKIPRRCFRPMPGNPDGTGTERKFRVFPRPFKALATCLRTNRGPRLDSKIYFVPADFRPYTPFHQRHIVPYMERKKAKNSAVGTRVADRFARGHRPRHLEQRSGDQMVKQAVAALLGAGAVAGAWAQSSVTLYGSLDAGVAYVNNVGGGAKWSMIQGNTQPDRWGLKGTEDLGGGLKTIFQLENGFYTNNGQMAAAGTMWNRQAFVGLNSDKLGTLTLGHQTPFNFDWLDPLSTAFLAQSWYAFHPGNLDQLADTSTVPFNNSVKYRTPTFAGFTAGAMLGFGNTTNFSTGRTMSFGVNYANGPFKAAAVYSNEHDQAFSMATVGGIAGPGGTFQGMPVASYVAKKAQNMGAGLSYRFGPLLVHGLYTRVKLQANDHSDTFQSYDAGANYQSSPFNVIAGGAASSTLAGRRWTQFELGDTYSLSKRTQVYANVLYEHASGNAKAAFFTAGASSTANQVIFLTGIHHSF</sequence>
<evidence type="ECO:0000259" key="11">
    <source>
        <dbReference type="Pfam" id="PF13609"/>
    </source>
</evidence>
<dbReference type="PRINTS" id="PR00182">
    <property type="entry name" value="ECOLNEIPORIN"/>
</dbReference>
<evidence type="ECO:0000313" key="13">
    <source>
        <dbReference type="Proteomes" id="UP000001930"/>
    </source>
</evidence>
<evidence type="ECO:0000256" key="5">
    <source>
        <dbReference type="ARBA" id="ARBA00022692"/>
    </source>
</evidence>
<keyword evidence="5" id="KW-0812">Transmembrane</keyword>
<keyword evidence="6" id="KW-0732">Signal</keyword>
<evidence type="ECO:0000256" key="9">
    <source>
        <dbReference type="ARBA" id="ARBA00023136"/>
    </source>
</evidence>
<evidence type="ECO:0000256" key="3">
    <source>
        <dbReference type="ARBA" id="ARBA00022448"/>
    </source>
</evidence>
<dbReference type="InterPro" id="IPR023614">
    <property type="entry name" value="Porin_dom_sf"/>
</dbReference>
<evidence type="ECO:0000256" key="8">
    <source>
        <dbReference type="ARBA" id="ARBA00023114"/>
    </source>
</evidence>
<keyword evidence="7" id="KW-0406">Ion transport</keyword>
<gene>
    <name evidence="12" type="ordered locus">BTH_II1504</name>
</gene>
<dbReference type="InterPro" id="IPR002299">
    <property type="entry name" value="Porin_Neis"/>
</dbReference>
<dbReference type="SUPFAM" id="SSF56935">
    <property type="entry name" value="Porins"/>
    <property type="match status" value="1"/>
</dbReference>
<proteinExistence type="predicted"/>
<dbReference type="HOGENOM" id="CLU_038238_0_0_4"/>
<evidence type="ECO:0000256" key="6">
    <source>
        <dbReference type="ARBA" id="ARBA00022729"/>
    </source>
</evidence>
<dbReference type="CDD" id="cd00342">
    <property type="entry name" value="gram_neg_porins"/>
    <property type="match status" value="1"/>
</dbReference>
<keyword evidence="8" id="KW-0626">Porin</keyword>
<keyword evidence="13" id="KW-1185">Reference proteome</keyword>
<dbReference type="Pfam" id="PF13609">
    <property type="entry name" value="Porin_4"/>
    <property type="match status" value="1"/>
</dbReference>
<dbReference type="KEGG" id="bte:BTH_II1504"/>
<keyword evidence="4" id="KW-1134">Transmembrane beta strand</keyword>
<dbReference type="GO" id="GO:0015288">
    <property type="term" value="F:porin activity"/>
    <property type="evidence" value="ECO:0007669"/>
    <property type="project" value="UniProtKB-KW"/>
</dbReference>
<dbReference type="GO" id="GO:0034220">
    <property type="term" value="P:monoatomic ion transmembrane transport"/>
    <property type="evidence" value="ECO:0007669"/>
    <property type="project" value="InterPro"/>
</dbReference>
<evidence type="ECO:0000256" key="10">
    <source>
        <dbReference type="ARBA" id="ARBA00023237"/>
    </source>
</evidence>
<feature type="domain" description="Porin" evidence="11">
    <location>
        <begin position="139"/>
        <end position="467"/>
    </location>
</feature>
<evidence type="ECO:0000256" key="2">
    <source>
        <dbReference type="ARBA" id="ARBA00011233"/>
    </source>
</evidence>
<dbReference type="PRINTS" id="PR00184">
    <property type="entry name" value="NEISSPPORIN"/>
</dbReference>
<protein>
    <submittedName>
        <fullName evidence="12">Outer membrane porin OpcP</fullName>
    </submittedName>
</protein>
<dbReference type="GO" id="GO:0046930">
    <property type="term" value="C:pore complex"/>
    <property type="evidence" value="ECO:0007669"/>
    <property type="project" value="UniProtKB-KW"/>
</dbReference>
<evidence type="ECO:0000256" key="7">
    <source>
        <dbReference type="ARBA" id="ARBA00023065"/>
    </source>
</evidence>
<organism evidence="12 13">
    <name type="scientific">Burkholderia thailandensis (strain ATCC 700388 / DSM 13276 / CCUG 48851 / CIP 106301 / E264)</name>
    <dbReference type="NCBI Taxonomy" id="271848"/>
    <lineage>
        <taxon>Bacteria</taxon>
        <taxon>Pseudomonadati</taxon>
        <taxon>Pseudomonadota</taxon>
        <taxon>Betaproteobacteria</taxon>
        <taxon>Burkholderiales</taxon>
        <taxon>Burkholderiaceae</taxon>
        <taxon>Burkholderia</taxon>
        <taxon>pseudomallei group</taxon>
    </lineage>
</organism>
<dbReference type="InterPro" id="IPR050298">
    <property type="entry name" value="Gram-neg_bact_OMP"/>
</dbReference>
<dbReference type="InterPro" id="IPR001702">
    <property type="entry name" value="Porin_Gram-ve"/>
</dbReference>
<keyword evidence="9" id="KW-0472">Membrane</keyword>
<dbReference type="GO" id="GO:0009279">
    <property type="term" value="C:cell outer membrane"/>
    <property type="evidence" value="ECO:0007669"/>
    <property type="project" value="UniProtKB-SubCell"/>
</dbReference>
<dbReference type="Proteomes" id="UP000001930">
    <property type="component" value="Chromosome II"/>
</dbReference>
<comment type="subunit">
    <text evidence="2">Homotrimer.</text>
</comment>
<dbReference type="AlphaFoldDB" id="Q2T549"/>
<keyword evidence="3" id="KW-0813">Transport</keyword>
<comment type="subcellular location">
    <subcellularLocation>
        <location evidence="1">Cell outer membrane</location>
        <topology evidence="1">Multi-pass membrane protein</topology>
    </subcellularLocation>
</comment>
<evidence type="ECO:0000256" key="1">
    <source>
        <dbReference type="ARBA" id="ARBA00004571"/>
    </source>
</evidence>
<keyword evidence="10" id="KW-0998">Cell outer membrane</keyword>
<reference evidence="12 13" key="1">
    <citation type="journal article" date="2005" name="BMC Genomics">
        <title>Bacterial genome adaptation to niches: divergence of the potential virulence genes in three Burkholderia species of different survival strategies.</title>
        <authorList>
            <person name="Kim H.S."/>
            <person name="Schell M.A."/>
            <person name="Yu Y."/>
            <person name="Ulrich R.L."/>
            <person name="Sarria S.H."/>
            <person name="Nierman W.C."/>
            <person name="DeShazer D."/>
        </authorList>
    </citation>
    <scope>NUCLEOTIDE SEQUENCE [LARGE SCALE GENOMIC DNA]</scope>
    <source>
        <strain evidence="13">ATCC 700388 / DSM 13276 / CCUG 48851 / CIP 106301 / E264</strain>
    </source>
</reference>